<dbReference type="AlphaFoldDB" id="A0AAD5ULX1"/>
<reference evidence="4" key="1">
    <citation type="submission" date="2020-05" db="EMBL/GenBank/DDBJ databases">
        <title>Phylogenomic resolution of chytrid fungi.</title>
        <authorList>
            <person name="Stajich J.E."/>
            <person name="Amses K."/>
            <person name="Simmons R."/>
            <person name="Seto K."/>
            <person name="Myers J."/>
            <person name="Bonds A."/>
            <person name="Quandt C.A."/>
            <person name="Barry K."/>
            <person name="Liu P."/>
            <person name="Grigoriev I."/>
            <person name="Longcore J.E."/>
            <person name="James T.Y."/>
        </authorList>
    </citation>
    <scope>NUCLEOTIDE SEQUENCE</scope>
    <source>
        <strain evidence="4">PLAUS21</strain>
    </source>
</reference>
<dbReference type="EMBL" id="JADGKB010000004">
    <property type="protein sequence ID" value="KAJ3261760.1"/>
    <property type="molecule type" value="Genomic_DNA"/>
</dbReference>
<evidence type="ECO:0000259" key="3">
    <source>
        <dbReference type="PROSITE" id="PS51767"/>
    </source>
</evidence>
<evidence type="ECO:0000313" key="5">
    <source>
        <dbReference type="Proteomes" id="UP001210925"/>
    </source>
</evidence>
<dbReference type="PROSITE" id="PS51767">
    <property type="entry name" value="PEPTIDASE_A1"/>
    <property type="match status" value="1"/>
</dbReference>
<name>A0AAD5ULX1_9FUNG</name>
<keyword evidence="2" id="KW-1015">Disulfide bond</keyword>
<dbReference type="InterPro" id="IPR001461">
    <property type="entry name" value="Aspartic_peptidase_A1"/>
</dbReference>
<protein>
    <recommendedName>
        <fullName evidence="3">Peptidase A1 domain-containing protein</fullName>
    </recommendedName>
</protein>
<feature type="disulfide bond" evidence="2">
    <location>
        <begin position="264"/>
        <end position="296"/>
    </location>
</feature>
<evidence type="ECO:0000256" key="2">
    <source>
        <dbReference type="PIRSR" id="PIRSR601461-2"/>
    </source>
</evidence>
<keyword evidence="5" id="KW-1185">Reference proteome</keyword>
<feature type="domain" description="Peptidase A1" evidence="3">
    <location>
        <begin position="28"/>
        <end position="334"/>
    </location>
</feature>
<proteinExistence type="inferred from homology"/>
<dbReference type="Gene3D" id="2.40.70.10">
    <property type="entry name" value="Acid Proteases"/>
    <property type="match status" value="2"/>
</dbReference>
<dbReference type="Proteomes" id="UP001210925">
    <property type="component" value="Unassembled WGS sequence"/>
</dbReference>
<dbReference type="InterPro" id="IPR034164">
    <property type="entry name" value="Pepsin-like_dom"/>
</dbReference>
<evidence type="ECO:0000256" key="1">
    <source>
        <dbReference type="ARBA" id="ARBA00007447"/>
    </source>
</evidence>
<sequence length="339" mass="36524">MQHTLSKINQAVLQTSSVNNYNNDNTLYTCAIKVAHQTFVIDIDTGSADTIFRHPNCTSIDDSCNKGTRLNVNDSGITDMKKRFNINYNNGAFAVGKIYFGVLSIGKLESKIPIGAAIKLSNINIPGGILGLAFDKISQISAITGMSANFLDGMGLNVNMFSLYLSNSNDFGSGEIIFGGIDSSKVTGGISYYSLVDSGFWQFSLDTFQFTVSSLSGNASIKVKQIMVDSGTSMILLEKSVADTINGLIGGAFDSSKGIYRIDCIAQLGPELVFSIGKDQYRIPASVYIMNVANGCISGISYGADVSETIIFGDIFIRQYYTVFDKTNNRIGFGLAVHN</sequence>
<dbReference type="GO" id="GO:0004190">
    <property type="term" value="F:aspartic-type endopeptidase activity"/>
    <property type="evidence" value="ECO:0007669"/>
    <property type="project" value="InterPro"/>
</dbReference>
<dbReference type="CDD" id="cd05471">
    <property type="entry name" value="pepsin_like"/>
    <property type="match status" value="1"/>
</dbReference>
<dbReference type="PANTHER" id="PTHR47966">
    <property type="entry name" value="BETA-SITE APP-CLEAVING ENZYME, ISOFORM A-RELATED"/>
    <property type="match status" value="1"/>
</dbReference>
<dbReference type="PRINTS" id="PR00792">
    <property type="entry name" value="PEPSIN"/>
</dbReference>
<comment type="similarity">
    <text evidence="1">Belongs to the peptidase A1 family.</text>
</comment>
<accession>A0AAD5ULX1</accession>
<dbReference type="InterPro" id="IPR021109">
    <property type="entry name" value="Peptidase_aspartic_dom_sf"/>
</dbReference>
<dbReference type="SUPFAM" id="SSF50630">
    <property type="entry name" value="Acid proteases"/>
    <property type="match status" value="1"/>
</dbReference>
<comment type="caution">
    <text evidence="4">The sequence shown here is derived from an EMBL/GenBank/DDBJ whole genome shotgun (WGS) entry which is preliminary data.</text>
</comment>
<dbReference type="InterPro" id="IPR033121">
    <property type="entry name" value="PEPTIDASE_A1"/>
</dbReference>
<dbReference type="PANTHER" id="PTHR47966:SF51">
    <property type="entry name" value="BETA-SITE APP-CLEAVING ENZYME, ISOFORM A-RELATED"/>
    <property type="match status" value="1"/>
</dbReference>
<evidence type="ECO:0000313" key="4">
    <source>
        <dbReference type="EMBL" id="KAJ3261760.1"/>
    </source>
</evidence>
<dbReference type="GO" id="GO:0006508">
    <property type="term" value="P:proteolysis"/>
    <property type="evidence" value="ECO:0007669"/>
    <property type="project" value="InterPro"/>
</dbReference>
<organism evidence="4 5">
    <name type="scientific">Boothiomyces macroporosus</name>
    <dbReference type="NCBI Taxonomy" id="261099"/>
    <lineage>
        <taxon>Eukaryota</taxon>
        <taxon>Fungi</taxon>
        <taxon>Fungi incertae sedis</taxon>
        <taxon>Chytridiomycota</taxon>
        <taxon>Chytridiomycota incertae sedis</taxon>
        <taxon>Chytridiomycetes</taxon>
        <taxon>Rhizophydiales</taxon>
        <taxon>Terramycetaceae</taxon>
        <taxon>Boothiomyces</taxon>
    </lineage>
</organism>
<gene>
    <name evidence="4" type="ORF">HK103_004711</name>
</gene>
<dbReference type="Pfam" id="PF00026">
    <property type="entry name" value="Asp"/>
    <property type="match status" value="1"/>
</dbReference>